<dbReference type="InterPro" id="IPR008920">
    <property type="entry name" value="TF_FadR/GntR_C"/>
</dbReference>
<feature type="domain" description="HTH gntR-type" evidence="4">
    <location>
        <begin position="12"/>
        <end position="79"/>
    </location>
</feature>
<dbReference type="Pfam" id="PF00392">
    <property type="entry name" value="GntR"/>
    <property type="match status" value="1"/>
</dbReference>
<evidence type="ECO:0000259" key="4">
    <source>
        <dbReference type="PROSITE" id="PS50949"/>
    </source>
</evidence>
<proteinExistence type="predicted"/>
<evidence type="ECO:0000256" key="1">
    <source>
        <dbReference type="ARBA" id="ARBA00023015"/>
    </source>
</evidence>
<dbReference type="SUPFAM" id="SSF48008">
    <property type="entry name" value="GntR ligand-binding domain-like"/>
    <property type="match status" value="1"/>
</dbReference>
<protein>
    <recommendedName>
        <fullName evidence="4">HTH gntR-type domain-containing protein</fullName>
    </recommendedName>
</protein>
<dbReference type="SUPFAM" id="SSF46785">
    <property type="entry name" value="Winged helix' DNA-binding domain"/>
    <property type="match status" value="1"/>
</dbReference>
<dbReference type="PANTHER" id="PTHR43537">
    <property type="entry name" value="TRANSCRIPTIONAL REGULATOR, GNTR FAMILY"/>
    <property type="match status" value="1"/>
</dbReference>
<dbReference type="InterPro" id="IPR000524">
    <property type="entry name" value="Tscrpt_reg_HTH_GntR"/>
</dbReference>
<dbReference type="KEGG" id="agy:ATC03_14890"/>
<dbReference type="GO" id="GO:0003677">
    <property type="term" value="F:DNA binding"/>
    <property type="evidence" value="ECO:0007669"/>
    <property type="project" value="UniProtKB-KW"/>
</dbReference>
<keyword evidence="3" id="KW-0804">Transcription</keyword>
<dbReference type="SMART" id="SM00345">
    <property type="entry name" value="HTH_GNTR"/>
    <property type="match status" value="1"/>
</dbReference>
<reference evidence="5 6" key="1">
    <citation type="journal article" date="2016" name="Int. J. Syst. Evol. Microbiol.">
        <title>Agromyces aureus sp. nov., isolated from the rhizosphere of Salix caprea L. grown in a heavy-metal-contaminated soil.</title>
        <authorList>
            <person name="Corretto E."/>
            <person name="Antonielli L."/>
            <person name="Sessitsch A."/>
            <person name="Compant S."/>
            <person name="Gorfer M."/>
            <person name="Kuffner M."/>
            <person name="Brader G."/>
        </authorList>
    </citation>
    <scope>NUCLEOTIDE SEQUENCE [LARGE SCALE GENOMIC DNA]</scope>
    <source>
        <strain evidence="5 6">AR33</strain>
    </source>
</reference>
<organism evidence="5 6">
    <name type="scientific">Agromyces aureus</name>
    <dbReference type="NCBI Taxonomy" id="453304"/>
    <lineage>
        <taxon>Bacteria</taxon>
        <taxon>Bacillati</taxon>
        <taxon>Actinomycetota</taxon>
        <taxon>Actinomycetes</taxon>
        <taxon>Micrococcales</taxon>
        <taxon>Microbacteriaceae</taxon>
        <taxon>Agromyces</taxon>
    </lineage>
</organism>
<keyword evidence="6" id="KW-1185">Reference proteome</keyword>
<dbReference type="Pfam" id="PF07729">
    <property type="entry name" value="FCD"/>
    <property type="match status" value="1"/>
</dbReference>
<dbReference type="GO" id="GO:0003700">
    <property type="term" value="F:DNA-binding transcription factor activity"/>
    <property type="evidence" value="ECO:0007669"/>
    <property type="project" value="InterPro"/>
</dbReference>
<evidence type="ECO:0000256" key="2">
    <source>
        <dbReference type="ARBA" id="ARBA00023125"/>
    </source>
</evidence>
<dbReference type="PROSITE" id="PS50949">
    <property type="entry name" value="HTH_GNTR"/>
    <property type="match status" value="1"/>
</dbReference>
<sequence length="229" mass="25112">MASFSHSPLMIDTKATQIRQRLARAIIDGELLPDDRLVLDELAREMGVSKIPIREALSSLEGAGLVVTSAHSGPRVAPLPFHEIRGIYLLREQVESLAMRLAIEHVDEQMIDELREINGAMRRGLASPDVVELSDLNTKFHLTIARTSSFETIVESVGDLLTKVRRYRAVVNGMAANWPRAVEEHDGIIQALVDTLAGAGPDAAVESIRNHVHTQGMLEALEATERADA</sequence>
<dbReference type="AlphaFoldDB" id="A0A191WHM9"/>
<dbReference type="EMBL" id="CP013979">
    <property type="protein sequence ID" value="ANJ27805.1"/>
    <property type="molecule type" value="Genomic_DNA"/>
</dbReference>
<dbReference type="InterPro" id="IPR011711">
    <property type="entry name" value="GntR_C"/>
</dbReference>
<dbReference type="Proteomes" id="UP000078437">
    <property type="component" value="Chromosome"/>
</dbReference>
<dbReference type="InterPro" id="IPR036388">
    <property type="entry name" value="WH-like_DNA-bd_sf"/>
</dbReference>
<evidence type="ECO:0000313" key="5">
    <source>
        <dbReference type="EMBL" id="ANJ27805.1"/>
    </source>
</evidence>
<name>A0A191WHM9_9MICO</name>
<dbReference type="SMART" id="SM00895">
    <property type="entry name" value="FCD"/>
    <property type="match status" value="1"/>
</dbReference>
<evidence type="ECO:0000313" key="6">
    <source>
        <dbReference type="Proteomes" id="UP000078437"/>
    </source>
</evidence>
<gene>
    <name evidence="5" type="ORF">ATC03_14890</name>
</gene>
<dbReference type="Gene3D" id="1.20.120.530">
    <property type="entry name" value="GntR ligand-binding domain-like"/>
    <property type="match status" value="1"/>
</dbReference>
<keyword evidence="1" id="KW-0805">Transcription regulation</keyword>
<dbReference type="InterPro" id="IPR036390">
    <property type="entry name" value="WH_DNA-bd_sf"/>
</dbReference>
<dbReference type="STRING" id="453304.ATC03_14890"/>
<dbReference type="Gene3D" id="1.10.10.10">
    <property type="entry name" value="Winged helix-like DNA-binding domain superfamily/Winged helix DNA-binding domain"/>
    <property type="match status" value="1"/>
</dbReference>
<dbReference type="CDD" id="cd07377">
    <property type="entry name" value="WHTH_GntR"/>
    <property type="match status" value="1"/>
</dbReference>
<accession>A0A191WHM9</accession>
<reference evidence="6" key="2">
    <citation type="submission" date="2016-01" db="EMBL/GenBank/DDBJ databases">
        <title>Complete genome sequence of Agromyces aureus AR33T and comparison with related organisms.</title>
        <authorList>
            <person name="Corretto E."/>
            <person name="Antonielli L."/>
            <person name="Sessitsch A."/>
            <person name="Brader G."/>
        </authorList>
    </citation>
    <scope>NUCLEOTIDE SEQUENCE [LARGE SCALE GENOMIC DNA]</scope>
    <source>
        <strain evidence="6">AR33</strain>
    </source>
</reference>
<dbReference type="PANTHER" id="PTHR43537:SF5">
    <property type="entry name" value="UXU OPERON TRANSCRIPTIONAL REGULATOR"/>
    <property type="match status" value="1"/>
</dbReference>
<evidence type="ECO:0000256" key="3">
    <source>
        <dbReference type="ARBA" id="ARBA00023163"/>
    </source>
</evidence>
<keyword evidence="2" id="KW-0238">DNA-binding</keyword>